<dbReference type="GO" id="GO:0003676">
    <property type="term" value="F:nucleic acid binding"/>
    <property type="evidence" value="ECO:0007669"/>
    <property type="project" value="InterPro"/>
</dbReference>
<dbReference type="EMBL" id="PDLO01000010">
    <property type="protein sequence ID" value="PHK97287.1"/>
    <property type="molecule type" value="Genomic_DNA"/>
</dbReference>
<dbReference type="Gene3D" id="3.30.70.2330">
    <property type="match status" value="1"/>
</dbReference>
<reference evidence="5 6" key="1">
    <citation type="submission" date="2017-10" db="EMBL/GenBank/DDBJ databases">
        <title>The draft genome sequence of Lewinella marina KCTC 32374.</title>
        <authorList>
            <person name="Wang K."/>
        </authorList>
    </citation>
    <scope>NUCLEOTIDE SEQUENCE [LARGE SCALE GENOMIC DNA]</scope>
    <source>
        <strain evidence="5 6">MKG-38</strain>
    </source>
</reference>
<feature type="compositionally biased region" description="Polar residues" evidence="3">
    <location>
        <begin position="33"/>
        <end position="43"/>
    </location>
</feature>
<comment type="caution">
    <text evidence="5">The sequence shown here is derived from an EMBL/GenBank/DDBJ whole genome shotgun (WGS) entry which is preliminary data.</text>
</comment>
<feature type="region of interest" description="Disordered" evidence="3">
    <location>
        <begin position="23"/>
        <end position="49"/>
    </location>
</feature>
<evidence type="ECO:0000259" key="4">
    <source>
        <dbReference type="Pfam" id="PF08797"/>
    </source>
</evidence>
<feature type="domain" description="HIRAN" evidence="4">
    <location>
        <begin position="83"/>
        <end position="144"/>
    </location>
</feature>
<evidence type="ECO:0000313" key="5">
    <source>
        <dbReference type="EMBL" id="PHK97287.1"/>
    </source>
</evidence>
<evidence type="ECO:0000256" key="3">
    <source>
        <dbReference type="SAM" id="MobiDB-lite"/>
    </source>
</evidence>
<accession>A0A2G0CBH8</accession>
<dbReference type="Pfam" id="PF08797">
    <property type="entry name" value="HIRAN"/>
    <property type="match status" value="1"/>
</dbReference>
<keyword evidence="6" id="KW-1185">Reference proteome</keyword>
<sequence>MSILVVIIIVVFVAGLCQEVGSSARSRPKSKPETNQKNQSHPWNGSVRRRNKRNYKNVGVYKSAKISYDVKGIWAEEARIRAFNKLDQNDVLILEFEPDNAYDENALAVKTKEGVKLGYIEKNQRKLIKTLDQNPCNFATIKYVNGYYCQKYKRPVYKLEILVYVGFSKEELANEKNKLREIRIISIDKEKIKMQLKEFNANYKHFKETKAYLDFNNLEKLCDEIVLYNERIKQLGVNAKTFVPPIDKITMLTNHYGEYYKTLDFLEKFGDKYPYSDNQRTKFHKRIDQAESKINEY</sequence>
<evidence type="ECO:0000256" key="1">
    <source>
        <dbReference type="ARBA" id="ARBA00022723"/>
    </source>
</evidence>
<dbReference type="OrthoDB" id="9812156at2"/>
<proteinExistence type="predicted"/>
<protein>
    <recommendedName>
        <fullName evidence="4">HIRAN domain-containing protein</fullName>
    </recommendedName>
</protein>
<dbReference type="GO" id="GO:0008270">
    <property type="term" value="F:zinc ion binding"/>
    <property type="evidence" value="ECO:0007669"/>
    <property type="project" value="InterPro"/>
</dbReference>
<dbReference type="AlphaFoldDB" id="A0A2G0CBH8"/>
<evidence type="ECO:0000256" key="2">
    <source>
        <dbReference type="ARBA" id="ARBA00022801"/>
    </source>
</evidence>
<dbReference type="RefSeq" id="WP_099107798.1">
    <property type="nucleotide sequence ID" value="NZ_JAATJF010000006.1"/>
</dbReference>
<evidence type="ECO:0000313" key="6">
    <source>
        <dbReference type="Proteomes" id="UP000226437"/>
    </source>
</evidence>
<dbReference type="InterPro" id="IPR014905">
    <property type="entry name" value="HIRAN"/>
</dbReference>
<dbReference type="Proteomes" id="UP000226437">
    <property type="component" value="Unassembled WGS sequence"/>
</dbReference>
<organism evidence="5 6">
    <name type="scientific">Neolewinella marina</name>
    <dbReference type="NCBI Taxonomy" id="438751"/>
    <lineage>
        <taxon>Bacteria</taxon>
        <taxon>Pseudomonadati</taxon>
        <taxon>Bacteroidota</taxon>
        <taxon>Saprospiria</taxon>
        <taxon>Saprospirales</taxon>
        <taxon>Lewinellaceae</taxon>
        <taxon>Neolewinella</taxon>
    </lineage>
</organism>
<keyword evidence="1" id="KW-0479">Metal-binding</keyword>
<keyword evidence="2" id="KW-0378">Hydrolase</keyword>
<dbReference type="GO" id="GO:0016818">
    <property type="term" value="F:hydrolase activity, acting on acid anhydrides, in phosphorus-containing anhydrides"/>
    <property type="evidence" value="ECO:0007669"/>
    <property type="project" value="InterPro"/>
</dbReference>
<name>A0A2G0CBH8_9BACT</name>
<gene>
    <name evidence="5" type="ORF">CGL56_17060</name>
</gene>